<reference evidence="9" key="2">
    <citation type="submission" date="2025-08" db="UniProtKB">
        <authorList>
            <consortium name="RefSeq"/>
        </authorList>
    </citation>
    <scope>IDENTIFICATION</scope>
    <source>
        <tissue evidence="9">Leaf</tissue>
    </source>
</reference>
<gene>
    <name evidence="9" type="primary">LOC104753858</name>
</gene>
<evidence type="ECO:0000256" key="7">
    <source>
        <dbReference type="RuleBase" id="RU368015"/>
    </source>
</evidence>
<dbReference type="Pfam" id="PF16913">
    <property type="entry name" value="PUNUT"/>
    <property type="match status" value="1"/>
</dbReference>
<evidence type="ECO:0000256" key="5">
    <source>
        <dbReference type="ARBA" id="ARBA00022989"/>
    </source>
</evidence>
<keyword evidence="3 7" id="KW-0813">Transport</keyword>
<dbReference type="PANTHER" id="PTHR31376:SF62">
    <property type="entry name" value="PURINE PERMEASE 14-RELATED"/>
    <property type="match status" value="1"/>
</dbReference>
<feature type="transmembrane region" description="Helical" evidence="7">
    <location>
        <begin position="178"/>
        <end position="199"/>
    </location>
</feature>
<feature type="transmembrane region" description="Helical" evidence="7">
    <location>
        <begin position="211"/>
        <end position="232"/>
    </location>
</feature>
<feature type="transmembrane region" description="Helical" evidence="7">
    <location>
        <begin position="153"/>
        <end position="172"/>
    </location>
</feature>
<keyword evidence="4 7" id="KW-0812">Transmembrane</keyword>
<evidence type="ECO:0000256" key="1">
    <source>
        <dbReference type="ARBA" id="ARBA00004141"/>
    </source>
</evidence>
<feature type="transmembrane region" description="Helical" evidence="7">
    <location>
        <begin position="252"/>
        <end position="277"/>
    </location>
</feature>
<protein>
    <recommendedName>
        <fullName evidence="7">Probable purine permease</fullName>
    </recommendedName>
</protein>
<evidence type="ECO:0000256" key="4">
    <source>
        <dbReference type="ARBA" id="ARBA00022692"/>
    </source>
</evidence>
<reference evidence="8" key="1">
    <citation type="journal article" date="2014" name="Nat. Commun.">
        <title>The emerging biofuel crop Camelina sativa retains a highly undifferentiated hexaploid genome structure.</title>
        <authorList>
            <person name="Kagale S."/>
            <person name="Koh C."/>
            <person name="Nixon J."/>
            <person name="Bollina V."/>
            <person name="Clarke W.E."/>
            <person name="Tuteja R."/>
            <person name="Spillane C."/>
            <person name="Robinson S.J."/>
            <person name="Links M.G."/>
            <person name="Clarke C."/>
            <person name="Higgins E.E."/>
            <person name="Huebert T."/>
            <person name="Sharpe A.G."/>
            <person name="Parkin I.A."/>
        </authorList>
    </citation>
    <scope>NUCLEOTIDE SEQUENCE [LARGE SCALE GENOMIC DNA]</scope>
    <source>
        <strain evidence="8">cv. DH55</strain>
    </source>
</reference>
<name>A0ABM0WPT2_CAMSA</name>
<dbReference type="RefSeq" id="XP_010474350.1">
    <property type="nucleotide sequence ID" value="XM_010476048.1"/>
</dbReference>
<keyword evidence="5 7" id="KW-1133">Transmembrane helix</keyword>
<dbReference type="InterPro" id="IPR030182">
    <property type="entry name" value="PUP_plant"/>
</dbReference>
<sequence length="412" mass="46382">MGRDQLMQNNPQGVGQFVQIPINNEEHSSTTLMNQTATSNRTSTIKWPTIIICVIFVITGQSVARLIENYYYLHSNNKRQGTWILSLVQVIGFPFLRIPLYFLLYTENLTKPRLSSHRSSLKYLTILYPCIGIDMVMQARLAAISKHEIPFNVFTLIYTSQLLFTPIFSFLINKIKFNRWIVISLVFSIAAGSLTLYSSFPGEPNKDEVRYVRGVVYALFAALILSITLSSIKNIFETVISKRDVATHRNPSFASVVELIFFSSIAATVVSLAAVFISGEHHIIKRDVRVFGKKAYFGIMTVQVFAWQIYWVGLAGLVFAVSDVFSNVISVSTWPIVSVLTVLFFDIDKDKFDAFKGAALAWITRFETPLKECCGGVCGAVDEKGVKNYTLCDDHPTQEGWNSVYAVFGKNY</sequence>
<comment type="caution">
    <text evidence="7">Lacks conserved residue(s) required for the propagation of feature annotation.</text>
</comment>
<keyword evidence="6 7" id="KW-0472">Membrane</keyword>
<feature type="transmembrane region" description="Helical" evidence="7">
    <location>
        <begin position="328"/>
        <end position="347"/>
    </location>
</feature>
<organism evidence="8 9">
    <name type="scientific">Camelina sativa</name>
    <name type="common">False flax</name>
    <name type="synonym">Myagrum sativum</name>
    <dbReference type="NCBI Taxonomy" id="90675"/>
    <lineage>
        <taxon>Eukaryota</taxon>
        <taxon>Viridiplantae</taxon>
        <taxon>Streptophyta</taxon>
        <taxon>Embryophyta</taxon>
        <taxon>Tracheophyta</taxon>
        <taxon>Spermatophyta</taxon>
        <taxon>Magnoliopsida</taxon>
        <taxon>eudicotyledons</taxon>
        <taxon>Gunneridae</taxon>
        <taxon>Pentapetalae</taxon>
        <taxon>rosids</taxon>
        <taxon>malvids</taxon>
        <taxon>Brassicales</taxon>
        <taxon>Brassicaceae</taxon>
        <taxon>Camelineae</taxon>
        <taxon>Camelina</taxon>
    </lineage>
</organism>
<feature type="transmembrane region" description="Helical" evidence="7">
    <location>
        <begin position="123"/>
        <end position="141"/>
    </location>
</feature>
<dbReference type="Proteomes" id="UP000694864">
    <property type="component" value="Chromosome 16"/>
</dbReference>
<keyword evidence="8" id="KW-1185">Reference proteome</keyword>
<feature type="transmembrane region" description="Helical" evidence="7">
    <location>
        <begin position="49"/>
        <end position="71"/>
    </location>
</feature>
<proteinExistence type="inferred from homology"/>
<comment type="subcellular location">
    <subcellularLocation>
        <location evidence="1 7">Membrane</location>
        <topology evidence="1 7">Multi-pass membrane protein</topology>
    </subcellularLocation>
</comment>
<feature type="transmembrane region" description="Helical" evidence="7">
    <location>
        <begin position="83"/>
        <end position="103"/>
    </location>
</feature>
<evidence type="ECO:0000256" key="6">
    <source>
        <dbReference type="ARBA" id="ARBA00023136"/>
    </source>
</evidence>
<evidence type="ECO:0000313" key="9">
    <source>
        <dbReference type="RefSeq" id="XP_010474350.1"/>
    </source>
</evidence>
<dbReference type="PANTHER" id="PTHR31376">
    <property type="entry name" value="OS09G0467300 PROTEIN-RELATED"/>
    <property type="match status" value="1"/>
</dbReference>
<evidence type="ECO:0000256" key="3">
    <source>
        <dbReference type="ARBA" id="ARBA00022448"/>
    </source>
</evidence>
<accession>A0ABM0WPT2</accession>
<dbReference type="GeneID" id="104753858"/>
<comment type="similarity">
    <text evidence="2 7">Belongs to the purine permeases (TC 2.A.7.14) family.</text>
</comment>
<feature type="transmembrane region" description="Helical" evidence="7">
    <location>
        <begin position="297"/>
        <end position="322"/>
    </location>
</feature>
<evidence type="ECO:0000256" key="2">
    <source>
        <dbReference type="ARBA" id="ARBA00006213"/>
    </source>
</evidence>
<evidence type="ECO:0000313" key="8">
    <source>
        <dbReference type="Proteomes" id="UP000694864"/>
    </source>
</evidence>